<name>A0A2T9Y271_9FUNG</name>
<feature type="compositionally biased region" description="Low complexity" evidence="1">
    <location>
        <begin position="469"/>
        <end position="488"/>
    </location>
</feature>
<keyword evidence="3" id="KW-1185">Reference proteome</keyword>
<feature type="compositionally biased region" description="Low complexity" evidence="1">
    <location>
        <begin position="443"/>
        <end position="462"/>
    </location>
</feature>
<feature type="compositionally biased region" description="Low complexity" evidence="1">
    <location>
        <begin position="417"/>
        <end position="436"/>
    </location>
</feature>
<protein>
    <submittedName>
        <fullName evidence="2">Uncharacterized protein</fullName>
    </submittedName>
</protein>
<proteinExistence type="predicted"/>
<dbReference type="EMBL" id="MBFS01003482">
    <property type="protein sequence ID" value="PVU86435.1"/>
    <property type="molecule type" value="Genomic_DNA"/>
</dbReference>
<dbReference type="STRING" id="133381.A0A2T9Y271"/>
<dbReference type="PRINTS" id="PR01217">
    <property type="entry name" value="PRICHEXTENSN"/>
</dbReference>
<gene>
    <name evidence="2" type="ORF">BB560_006711</name>
</gene>
<feature type="compositionally biased region" description="Low complexity" evidence="1">
    <location>
        <begin position="391"/>
        <end position="410"/>
    </location>
</feature>
<evidence type="ECO:0000313" key="3">
    <source>
        <dbReference type="Proteomes" id="UP000245609"/>
    </source>
</evidence>
<accession>A0A2T9Y271</accession>
<organism evidence="2 3">
    <name type="scientific">Smittium megazygosporum</name>
    <dbReference type="NCBI Taxonomy" id="133381"/>
    <lineage>
        <taxon>Eukaryota</taxon>
        <taxon>Fungi</taxon>
        <taxon>Fungi incertae sedis</taxon>
        <taxon>Zoopagomycota</taxon>
        <taxon>Kickxellomycotina</taxon>
        <taxon>Harpellomycetes</taxon>
        <taxon>Harpellales</taxon>
        <taxon>Legeriomycetaceae</taxon>
        <taxon>Smittium</taxon>
    </lineage>
</organism>
<feature type="region of interest" description="Disordered" evidence="1">
    <location>
        <begin position="84"/>
        <end position="112"/>
    </location>
</feature>
<evidence type="ECO:0000256" key="1">
    <source>
        <dbReference type="SAM" id="MobiDB-lite"/>
    </source>
</evidence>
<sequence length="497" mass="52095">MSHTFSKENKISNEYDSALRIKRTDNNDSRLSKILGYVSSIRKRDDKEQNTDQDINPKNKILFLNEDSDSGFFKTKVAKRQLTSSQESDFSSMESSTMTTNDSPPQKSNSEEEILKGVIDKVEGYNKELIENKKNKSPLQLNTTCTPGSFVCVYPNEVSPNLYSCSGNGIYIYQTCPIGLYCYTYNSQSVICGPPSFDLKDAQSNPNINTAIVSGPLVCPGTSPINCTKLAISPAPGFPSALPSLVQNTPTNSLSLSGTLQPSESISSRQFPSSGVLLSGLSSSSVLNSLDSSKQVLYSGGSVYSTSCSTCNKVLPTMYSSKKVVYNTIYYTPSPPSPTTTCTTCGSVSPTTDTSTTPTSPPSPTTTCTTCGSVSPTTDTSTTPTSPPSPTTTCTTCGSVSPTTNTSTTPTSPPSPTTTCTTCGSVSPTTDTSTTPTSPPSPTTTCTTCGSVSPTTNTSTTPTSPPSPTTTCTTCGSVSPTTDTSTTPTSPPSPTTT</sequence>
<comment type="caution">
    <text evidence="2">The sequence shown here is derived from an EMBL/GenBank/DDBJ whole genome shotgun (WGS) entry which is preliminary data.</text>
</comment>
<feature type="compositionally biased region" description="Low complexity" evidence="1">
    <location>
        <begin position="84"/>
        <end position="103"/>
    </location>
</feature>
<feature type="compositionally biased region" description="Low complexity" evidence="1">
    <location>
        <begin position="365"/>
        <end position="384"/>
    </location>
</feature>
<dbReference type="Proteomes" id="UP000245609">
    <property type="component" value="Unassembled WGS sequence"/>
</dbReference>
<feature type="region of interest" description="Disordered" evidence="1">
    <location>
        <begin position="351"/>
        <end position="497"/>
    </location>
</feature>
<feature type="non-terminal residue" evidence="2">
    <location>
        <position position="497"/>
    </location>
</feature>
<reference evidence="2 3" key="1">
    <citation type="journal article" date="2018" name="MBio">
        <title>Comparative Genomics Reveals the Core Gene Toolbox for the Fungus-Insect Symbiosis.</title>
        <authorList>
            <person name="Wang Y."/>
            <person name="Stata M."/>
            <person name="Wang W."/>
            <person name="Stajich J.E."/>
            <person name="White M.M."/>
            <person name="Moncalvo J.M."/>
        </authorList>
    </citation>
    <scope>NUCLEOTIDE SEQUENCE [LARGE SCALE GENOMIC DNA]</scope>
    <source>
        <strain evidence="2 3">SC-DP-2</strain>
    </source>
</reference>
<dbReference type="AlphaFoldDB" id="A0A2T9Y271"/>
<evidence type="ECO:0000313" key="2">
    <source>
        <dbReference type="EMBL" id="PVU86435.1"/>
    </source>
</evidence>